<dbReference type="SUPFAM" id="SSF52833">
    <property type="entry name" value="Thioredoxin-like"/>
    <property type="match status" value="1"/>
</dbReference>
<dbReference type="STRING" id="104663.SAMN04488121_102881"/>
<dbReference type="Gene3D" id="3.40.30.10">
    <property type="entry name" value="Glutaredoxin"/>
    <property type="match status" value="1"/>
</dbReference>
<reference evidence="2" key="1">
    <citation type="submission" date="2016-10" db="EMBL/GenBank/DDBJ databases">
        <authorList>
            <person name="Varghese N."/>
            <person name="Submissions S."/>
        </authorList>
    </citation>
    <scope>NUCLEOTIDE SEQUENCE [LARGE SCALE GENOMIC DNA]</scope>
    <source>
        <strain evidence="2">DSM 527</strain>
    </source>
</reference>
<name>A0A1G7NRC3_CHIFI</name>
<accession>A0A1G7NRC3</accession>
<protein>
    <submittedName>
        <fullName evidence="1">AhpC/TSA family protein</fullName>
    </submittedName>
</protein>
<evidence type="ECO:0000313" key="2">
    <source>
        <dbReference type="Proteomes" id="UP000199045"/>
    </source>
</evidence>
<organism evidence="1 2">
    <name type="scientific">Chitinophaga filiformis</name>
    <name type="common">Myxococcus filiformis</name>
    <name type="synonym">Flexibacter filiformis</name>
    <dbReference type="NCBI Taxonomy" id="104663"/>
    <lineage>
        <taxon>Bacteria</taxon>
        <taxon>Pseudomonadati</taxon>
        <taxon>Bacteroidota</taxon>
        <taxon>Chitinophagia</taxon>
        <taxon>Chitinophagales</taxon>
        <taxon>Chitinophagaceae</taxon>
        <taxon>Chitinophaga</taxon>
    </lineage>
</organism>
<gene>
    <name evidence="1" type="ORF">SAMN04488121_102881</name>
</gene>
<evidence type="ECO:0000313" key="1">
    <source>
        <dbReference type="EMBL" id="SDF75800.1"/>
    </source>
</evidence>
<dbReference type="AlphaFoldDB" id="A0A1G7NRC3"/>
<sequence length="138" mass="15567">MAVLPDFSFRLADSSTVLKTSDIPSGKTIVVILFEADCSGCQQTTDSLLQNINKLKDVQFYFLSTEQLSQVTLFRDYYKLSKYSNITVGQDHKNFLPTYFKSHGTPQIALYNAEKQLQGIINGKPNINLLIEKITSIH</sequence>
<dbReference type="Proteomes" id="UP000199045">
    <property type="component" value="Unassembled WGS sequence"/>
</dbReference>
<dbReference type="InterPro" id="IPR036249">
    <property type="entry name" value="Thioredoxin-like_sf"/>
</dbReference>
<dbReference type="EMBL" id="FNBN01000002">
    <property type="protein sequence ID" value="SDF75800.1"/>
    <property type="molecule type" value="Genomic_DNA"/>
</dbReference>
<proteinExistence type="predicted"/>